<organism evidence="2 3">
    <name type="scientific">Cladophialophora carrionii</name>
    <dbReference type="NCBI Taxonomy" id="86049"/>
    <lineage>
        <taxon>Eukaryota</taxon>
        <taxon>Fungi</taxon>
        <taxon>Dikarya</taxon>
        <taxon>Ascomycota</taxon>
        <taxon>Pezizomycotina</taxon>
        <taxon>Eurotiomycetes</taxon>
        <taxon>Chaetothyriomycetidae</taxon>
        <taxon>Chaetothyriales</taxon>
        <taxon>Herpotrichiellaceae</taxon>
        <taxon>Cladophialophora</taxon>
    </lineage>
</organism>
<dbReference type="EMBL" id="LGRB01000008">
    <property type="protein sequence ID" value="OCT53998.1"/>
    <property type="molecule type" value="Genomic_DNA"/>
</dbReference>
<name>A0A1C1CZU3_9EURO</name>
<dbReference type="OrthoDB" id="191037at2759"/>
<dbReference type="AlphaFoldDB" id="A0A1C1CZU3"/>
<proteinExistence type="predicted"/>
<dbReference type="Gene3D" id="3.90.1200.10">
    <property type="match status" value="1"/>
</dbReference>
<feature type="compositionally biased region" description="Polar residues" evidence="1">
    <location>
        <begin position="109"/>
        <end position="119"/>
    </location>
</feature>
<dbReference type="VEuPathDB" id="FungiDB:CLCR_10745"/>
<reference evidence="3" key="1">
    <citation type="submission" date="2015-07" db="EMBL/GenBank/DDBJ databases">
        <authorList>
            <person name="Teixeira M.M."/>
            <person name="Souza R.C."/>
            <person name="Almeida L.G."/>
            <person name="Vicente V.A."/>
            <person name="de Hoog S."/>
            <person name="Bocca A.L."/>
            <person name="de Almeida S.R."/>
            <person name="Vasconcelos A.T."/>
            <person name="Felipe M.S."/>
        </authorList>
    </citation>
    <scope>NUCLEOTIDE SEQUENCE [LARGE SCALE GENOMIC DNA]</scope>
    <source>
        <strain evidence="3">KSF</strain>
    </source>
</reference>
<evidence type="ECO:0000313" key="2">
    <source>
        <dbReference type="EMBL" id="OCT53998.1"/>
    </source>
</evidence>
<dbReference type="VEuPathDB" id="FungiDB:G647_00902"/>
<feature type="compositionally biased region" description="Low complexity" evidence="1">
    <location>
        <begin position="90"/>
        <end position="104"/>
    </location>
</feature>
<evidence type="ECO:0000256" key="1">
    <source>
        <dbReference type="SAM" id="MobiDB-lite"/>
    </source>
</evidence>
<comment type="caution">
    <text evidence="2">The sequence shown here is derived from an EMBL/GenBank/DDBJ whole genome shotgun (WGS) entry which is preliminary data.</text>
</comment>
<accession>A0A1C1CZU3</accession>
<gene>
    <name evidence="2" type="ORF">CLCR_10745</name>
</gene>
<dbReference type="STRING" id="86049.A0A1C1CZU3"/>
<evidence type="ECO:0000313" key="3">
    <source>
        <dbReference type="Proteomes" id="UP000094526"/>
    </source>
</evidence>
<keyword evidence="3" id="KW-1185">Reference proteome</keyword>
<feature type="region of interest" description="Disordered" evidence="1">
    <location>
        <begin position="72"/>
        <end position="137"/>
    </location>
</feature>
<protein>
    <recommendedName>
        <fullName evidence="4">Aminoglycoside phosphotransferase domain-containing protein</fullName>
    </recommendedName>
</protein>
<feature type="compositionally biased region" description="Basic and acidic residues" evidence="1">
    <location>
        <begin position="72"/>
        <end position="85"/>
    </location>
</feature>
<evidence type="ECO:0008006" key="4">
    <source>
        <dbReference type="Google" id="ProtNLM"/>
    </source>
</evidence>
<dbReference type="Proteomes" id="UP000094526">
    <property type="component" value="Unassembled WGS sequence"/>
</dbReference>
<sequence length="227" mass="24701">MVPIPDSNSRPALWSGGHAKPTPFSVIILHPTEPRVIAILDWELSTIGNPLMDAIYVISPFWIDFHKASPHDLSRGGEDENESQKESQQNGNANANANSTSSGGPPNVGISNSTATSSPYAPANRATSGMPDPDELLDRYSRITGFDPRREGHPPGKDFEIAKIFHYVRGGTISHGIQARTYAGQASSDFSHVYFQNTRKMLDAAWGMVRRMKGQGGEGEGEEKARL</sequence>